<evidence type="ECO:0000256" key="1">
    <source>
        <dbReference type="SAM" id="Phobius"/>
    </source>
</evidence>
<name>A0A1Q2GV60_9GAMM</name>
<gene>
    <name evidence="2" type="ORF">B0W48_03155</name>
</gene>
<feature type="transmembrane region" description="Helical" evidence="1">
    <location>
        <begin position="41"/>
        <end position="62"/>
    </location>
</feature>
<proteinExistence type="predicted"/>
<dbReference type="EMBL" id="CP019628">
    <property type="protein sequence ID" value="AQP98880.1"/>
    <property type="molecule type" value="Genomic_DNA"/>
</dbReference>
<dbReference type="KEGG" id="paln:B0W48_03155"/>
<feature type="transmembrane region" description="Helical" evidence="1">
    <location>
        <begin position="74"/>
        <end position="94"/>
    </location>
</feature>
<sequence>MNKKKFVIALLVWFVGLPLSIAVSYILRIIGDYNSLGMPEVVWFIMHISLYILSIILAYFSLQKLSFAKKLTSMVMISFVYAVYYFGLTWLYIIESGIDSV</sequence>
<organism evidence="2 3">
    <name type="scientific">Pseudoalteromonas aliena</name>
    <dbReference type="NCBI Taxonomy" id="247523"/>
    <lineage>
        <taxon>Bacteria</taxon>
        <taxon>Pseudomonadati</taxon>
        <taxon>Pseudomonadota</taxon>
        <taxon>Gammaproteobacteria</taxon>
        <taxon>Alteromonadales</taxon>
        <taxon>Pseudoalteromonadaceae</taxon>
        <taxon>Pseudoalteromonas</taxon>
    </lineage>
</organism>
<dbReference type="Proteomes" id="UP000188243">
    <property type="component" value="Chromosome"/>
</dbReference>
<protein>
    <submittedName>
        <fullName evidence="2">Uncharacterized protein</fullName>
    </submittedName>
</protein>
<dbReference type="AlphaFoldDB" id="A0A1Q2GV60"/>
<reference evidence="2 3" key="1">
    <citation type="submission" date="2017-02" db="EMBL/GenBank/DDBJ databases">
        <title>Complete genome sequence of the cold-active Pseudoalteromonas aliena strain EH1 isolated from Arctic seawater.</title>
        <authorList>
            <person name="Kim E."/>
            <person name="Heo E."/>
            <person name="Kim H."/>
            <person name="Kim D."/>
        </authorList>
    </citation>
    <scope>NUCLEOTIDE SEQUENCE [LARGE SCALE GENOMIC DNA]</scope>
    <source>
        <strain evidence="2 3">EH1</strain>
    </source>
</reference>
<accession>A0A1Q2GV60</accession>
<keyword evidence="1" id="KW-0812">Transmembrane</keyword>
<keyword evidence="1" id="KW-1133">Transmembrane helix</keyword>
<keyword evidence="1" id="KW-0472">Membrane</keyword>
<dbReference type="RefSeq" id="WP_077535605.1">
    <property type="nucleotide sequence ID" value="NZ_CP019628.1"/>
</dbReference>
<evidence type="ECO:0000313" key="2">
    <source>
        <dbReference type="EMBL" id="AQP98880.1"/>
    </source>
</evidence>
<evidence type="ECO:0000313" key="3">
    <source>
        <dbReference type="Proteomes" id="UP000188243"/>
    </source>
</evidence>